<accession>A0AAD3SYK3</accession>
<sequence>MLNDKNITGTSVGSFEQVVNDTFKEIAFEAAKGDRLGQKFATKETNYMADNRTLYALGQCTPDLSSRDCSDEWADSWSVQYQHNLDDLLQKLKTPIRRSKIQ</sequence>
<name>A0AAD3SYK3_NEPGR</name>
<dbReference type="InterPro" id="IPR038408">
    <property type="entry name" value="GNK2_sf"/>
</dbReference>
<dbReference type="InterPro" id="IPR002902">
    <property type="entry name" value="GNK2"/>
</dbReference>
<keyword evidence="2" id="KW-0677">Repeat</keyword>
<comment type="caution">
    <text evidence="4">The sequence shown here is derived from an EMBL/GenBank/DDBJ whole genome shotgun (WGS) entry which is preliminary data.</text>
</comment>
<organism evidence="4 5">
    <name type="scientific">Nepenthes gracilis</name>
    <name type="common">Slender pitcher plant</name>
    <dbReference type="NCBI Taxonomy" id="150966"/>
    <lineage>
        <taxon>Eukaryota</taxon>
        <taxon>Viridiplantae</taxon>
        <taxon>Streptophyta</taxon>
        <taxon>Embryophyta</taxon>
        <taxon>Tracheophyta</taxon>
        <taxon>Spermatophyta</taxon>
        <taxon>Magnoliopsida</taxon>
        <taxon>eudicotyledons</taxon>
        <taxon>Gunneridae</taxon>
        <taxon>Pentapetalae</taxon>
        <taxon>Caryophyllales</taxon>
        <taxon>Nepenthaceae</taxon>
        <taxon>Nepenthes</taxon>
    </lineage>
</organism>
<reference evidence="4" key="1">
    <citation type="submission" date="2023-05" db="EMBL/GenBank/DDBJ databases">
        <title>Nepenthes gracilis genome sequencing.</title>
        <authorList>
            <person name="Fukushima K."/>
        </authorList>
    </citation>
    <scope>NUCLEOTIDE SEQUENCE</scope>
    <source>
        <strain evidence="4">SING2019-196</strain>
    </source>
</reference>
<dbReference type="PANTHER" id="PTHR32099">
    <property type="entry name" value="CYSTEINE-RICH REPEAT SECRETORY PROTEIN"/>
    <property type="match status" value="1"/>
</dbReference>
<evidence type="ECO:0000313" key="4">
    <source>
        <dbReference type="EMBL" id="GMH19462.1"/>
    </source>
</evidence>
<dbReference type="CDD" id="cd23509">
    <property type="entry name" value="Gnk2-like"/>
    <property type="match status" value="1"/>
</dbReference>
<feature type="domain" description="Gnk2-homologous" evidence="3">
    <location>
        <begin position="1"/>
        <end position="102"/>
    </location>
</feature>
<dbReference type="EMBL" id="BSYO01000020">
    <property type="protein sequence ID" value="GMH19462.1"/>
    <property type="molecule type" value="Genomic_DNA"/>
</dbReference>
<keyword evidence="5" id="KW-1185">Reference proteome</keyword>
<protein>
    <recommendedName>
        <fullName evidence="3">Gnk2-homologous domain-containing protein</fullName>
    </recommendedName>
</protein>
<evidence type="ECO:0000259" key="3">
    <source>
        <dbReference type="PROSITE" id="PS51473"/>
    </source>
</evidence>
<keyword evidence="1" id="KW-0732">Signal</keyword>
<dbReference type="AlphaFoldDB" id="A0AAD3SYK3"/>
<gene>
    <name evidence="4" type="ORF">Nepgr_021303</name>
</gene>
<evidence type="ECO:0000256" key="1">
    <source>
        <dbReference type="ARBA" id="ARBA00022729"/>
    </source>
</evidence>
<evidence type="ECO:0000313" key="5">
    <source>
        <dbReference type="Proteomes" id="UP001279734"/>
    </source>
</evidence>
<dbReference type="Proteomes" id="UP001279734">
    <property type="component" value="Unassembled WGS sequence"/>
</dbReference>
<dbReference type="PROSITE" id="PS51473">
    <property type="entry name" value="GNK2"/>
    <property type="match status" value="1"/>
</dbReference>
<evidence type="ECO:0000256" key="2">
    <source>
        <dbReference type="ARBA" id="ARBA00022737"/>
    </source>
</evidence>
<dbReference type="Gene3D" id="3.30.430.20">
    <property type="entry name" value="Gnk2 domain, C-X8-C-X2-C motif"/>
    <property type="match status" value="1"/>
</dbReference>
<dbReference type="Pfam" id="PF01657">
    <property type="entry name" value="Stress-antifung"/>
    <property type="match status" value="1"/>
</dbReference>
<proteinExistence type="predicted"/>
<dbReference type="PANTHER" id="PTHR32099:SF42">
    <property type="entry name" value="CYSTEINE-RICH RECEPTOR-LIKE PROTEIN KINASE 9-RELATED"/>
    <property type="match status" value="1"/>
</dbReference>